<dbReference type="CDD" id="cd08999">
    <property type="entry name" value="GH43_ABN-like"/>
    <property type="match status" value="1"/>
</dbReference>
<evidence type="ECO:0000256" key="1">
    <source>
        <dbReference type="ARBA" id="ARBA00009865"/>
    </source>
</evidence>
<dbReference type="PROSITE" id="PS51257">
    <property type="entry name" value="PROKAR_LIPOPROTEIN"/>
    <property type="match status" value="1"/>
</dbReference>
<keyword evidence="7" id="KW-1185">Reference proteome</keyword>
<dbReference type="RefSeq" id="WP_253238559.1">
    <property type="nucleotide sequence ID" value="NZ_JAMYJR010000018.1"/>
</dbReference>
<feature type="chain" id="PRO_5047410873" evidence="5">
    <location>
        <begin position="21"/>
        <end position="343"/>
    </location>
</feature>
<feature type="signal peptide" evidence="5">
    <location>
        <begin position="1"/>
        <end position="20"/>
    </location>
</feature>
<dbReference type="PANTHER" id="PTHR42812:SF5">
    <property type="entry name" value="ENDO-ARABINASE"/>
    <property type="match status" value="1"/>
</dbReference>
<keyword evidence="3 4" id="KW-0326">Glycosidase</keyword>
<protein>
    <submittedName>
        <fullName evidence="6">Glycoside hydrolase family 43 protein</fullName>
    </submittedName>
</protein>
<dbReference type="PANTHER" id="PTHR42812">
    <property type="entry name" value="BETA-XYLOSIDASE"/>
    <property type="match status" value="1"/>
</dbReference>
<comment type="caution">
    <text evidence="6">The sequence shown here is derived from an EMBL/GenBank/DDBJ whole genome shotgun (WGS) entry which is preliminary data.</text>
</comment>
<dbReference type="GO" id="GO:0016787">
    <property type="term" value="F:hydrolase activity"/>
    <property type="evidence" value="ECO:0007669"/>
    <property type="project" value="UniProtKB-KW"/>
</dbReference>
<proteinExistence type="inferred from homology"/>
<evidence type="ECO:0000313" key="7">
    <source>
        <dbReference type="Proteomes" id="UP001523369"/>
    </source>
</evidence>
<reference evidence="6 7" key="1">
    <citation type="submission" date="2022-06" db="EMBL/GenBank/DDBJ databases">
        <title>New Species of the Genus Actinoplanes, ActinopZanes ferrugineus.</title>
        <authorList>
            <person name="Ding P."/>
        </authorList>
    </citation>
    <scope>NUCLEOTIDE SEQUENCE [LARGE SCALE GENOMIC DNA]</scope>
    <source>
        <strain evidence="6 7">TRM88003</strain>
    </source>
</reference>
<name>A0ABT1DNP7_9ACTN</name>
<evidence type="ECO:0000256" key="2">
    <source>
        <dbReference type="ARBA" id="ARBA00022801"/>
    </source>
</evidence>
<organism evidence="6 7">
    <name type="scientific">Paractinoplanes aksuensis</name>
    <dbReference type="NCBI Taxonomy" id="2939490"/>
    <lineage>
        <taxon>Bacteria</taxon>
        <taxon>Bacillati</taxon>
        <taxon>Actinomycetota</taxon>
        <taxon>Actinomycetes</taxon>
        <taxon>Micromonosporales</taxon>
        <taxon>Micromonosporaceae</taxon>
        <taxon>Paractinoplanes</taxon>
    </lineage>
</organism>
<dbReference type="InterPro" id="IPR051795">
    <property type="entry name" value="Glycosyl_Hydrlase_43"/>
</dbReference>
<evidence type="ECO:0000256" key="3">
    <source>
        <dbReference type="ARBA" id="ARBA00023295"/>
    </source>
</evidence>
<dbReference type="Proteomes" id="UP001523369">
    <property type="component" value="Unassembled WGS sequence"/>
</dbReference>
<dbReference type="Gene3D" id="2.115.10.20">
    <property type="entry name" value="Glycosyl hydrolase domain, family 43"/>
    <property type="match status" value="1"/>
</dbReference>
<dbReference type="SUPFAM" id="SSF75005">
    <property type="entry name" value="Arabinanase/levansucrase/invertase"/>
    <property type="match status" value="1"/>
</dbReference>
<dbReference type="Pfam" id="PF04616">
    <property type="entry name" value="Glyco_hydro_43"/>
    <property type="match status" value="1"/>
</dbReference>
<keyword evidence="2 4" id="KW-0378">Hydrolase</keyword>
<sequence length="343" mass="36729">MVRRWRVLLVAALLVGGCSAGDSPATPSADKSDASEARQGVTFTNPVYSDNFPDPGALLVDATWYAYGTNNSTENVPLLTSPDLVEWTPAGDVLPQVGPWAERGNTWAPEVITAPGGKYLLYYTARSTATNRQCIGVAVASSPRGPFVDDSAQPLICQADEGGSIDASPFTDESGERWLYWKNDGNAIGQPTYLYGARLSADGLEIDGEPKQLLVNDAGWEAHVIEAPQMVRHDGKLYLFYSANAFDKEEYALGYATCESPLGPCVKAEENPILHTSPAAAGPGHGFLVTTPAGESWLLYHAWPPSAVGSVSPGRQLWLDRVDWVDGRPVVKGPTIEAQPAPN</sequence>
<evidence type="ECO:0000313" key="6">
    <source>
        <dbReference type="EMBL" id="MCO8272461.1"/>
    </source>
</evidence>
<evidence type="ECO:0000256" key="5">
    <source>
        <dbReference type="SAM" id="SignalP"/>
    </source>
</evidence>
<evidence type="ECO:0000256" key="4">
    <source>
        <dbReference type="RuleBase" id="RU361187"/>
    </source>
</evidence>
<accession>A0ABT1DNP7</accession>
<dbReference type="InterPro" id="IPR023296">
    <property type="entry name" value="Glyco_hydro_beta-prop_sf"/>
</dbReference>
<dbReference type="EMBL" id="JAMYJR010000018">
    <property type="protein sequence ID" value="MCO8272461.1"/>
    <property type="molecule type" value="Genomic_DNA"/>
</dbReference>
<dbReference type="InterPro" id="IPR006710">
    <property type="entry name" value="Glyco_hydro_43"/>
</dbReference>
<gene>
    <name evidence="6" type="ORF">M1L60_17845</name>
</gene>
<keyword evidence="5" id="KW-0732">Signal</keyword>
<comment type="similarity">
    <text evidence="1 4">Belongs to the glycosyl hydrolase 43 family.</text>
</comment>